<dbReference type="EC" id="1.17.1.8" evidence="10 13"/>
<keyword evidence="3 13" id="KW-0028">Amino-acid biosynthesis</keyword>
<dbReference type="InterPro" id="IPR000846">
    <property type="entry name" value="DapB_N"/>
</dbReference>
<feature type="domain" description="Dihydrodipicolinate reductase N-terminal" evidence="14">
    <location>
        <begin position="4"/>
        <end position="118"/>
    </location>
</feature>
<evidence type="ECO:0000256" key="5">
    <source>
        <dbReference type="ARBA" id="ARBA00022915"/>
    </source>
</evidence>
<dbReference type="PIRSF" id="PIRSF000161">
    <property type="entry name" value="DHPR"/>
    <property type="match status" value="1"/>
</dbReference>
<evidence type="ECO:0000259" key="15">
    <source>
        <dbReference type="Pfam" id="PF05173"/>
    </source>
</evidence>
<evidence type="ECO:0000313" key="17">
    <source>
        <dbReference type="Proteomes" id="UP000722336"/>
    </source>
</evidence>
<dbReference type="Proteomes" id="UP000722336">
    <property type="component" value="Unassembled WGS sequence"/>
</dbReference>
<dbReference type="Pfam" id="PF05173">
    <property type="entry name" value="DapB_C"/>
    <property type="match status" value="1"/>
</dbReference>
<protein>
    <recommendedName>
        <fullName evidence="10 13">4-hydroxy-tetrahydrodipicolinate reductase</fullName>
        <shortName evidence="13">HTPA reductase</shortName>
        <ecNumber evidence="10 13">1.17.1.8</ecNumber>
    </recommendedName>
</protein>
<dbReference type="InterPro" id="IPR022664">
    <property type="entry name" value="DapB_N_CS"/>
</dbReference>
<feature type="active site" description="Proton donor/acceptor" evidence="13">
    <location>
        <position position="149"/>
    </location>
</feature>
<evidence type="ECO:0000313" key="16">
    <source>
        <dbReference type="EMBL" id="MBV7256042.1"/>
    </source>
</evidence>
<comment type="similarity">
    <text evidence="1 13">Belongs to the DapB family.</text>
</comment>
<evidence type="ECO:0000256" key="6">
    <source>
        <dbReference type="ARBA" id="ARBA00023002"/>
    </source>
</evidence>
<feature type="binding site" evidence="13">
    <location>
        <begin position="92"/>
        <end position="94"/>
    </location>
    <ligand>
        <name>NAD(+)</name>
        <dbReference type="ChEBI" id="CHEBI:57540"/>
    </ligand>
</feature>
<comment type="catalytic activity">
    <reaction evidence="11 13">
        <text>(S)-2,3,4,5-tetrahydrodipicolinate + NADP(+) + H2O = (2S,4S)-4-hydroxy-2,3,4,5-tetrahydrodipicolinate + NADPH + H(+)</text>
        <dbReference type="Rhea" id="RHEA:35331"/>
        <dbReference type="ChEBI" id="CHEBI:15377"/>
        <dbReference type="ChEBI" id="CHEBI:15378"/>
        <dbReference type="ChEBI" id="CHEBI:16845"/>
        <dbReference type="ChEBI" id="CHEBI:57783"/>
        <dbReference type="ChEBI" id="CHEBI:58349"/>
        <dbReference type="ChEBI" id="CHEBI:67139"/>
        <dbReference type="EC" id="1.17.1.8"/>
    </reaction>
</comment>
<organism evidence="16 17">
    <name type="scientific">Pacificimonas pallii</name>
    <dbReference type="NCBI Taxonomy" id="2827236"/>
    <lineage>
        <taxon>Bacteria</taxon>
        <taxon>Pseudomonadati</taxon>
        <taxon>Pseudomonadota</taxon>
        <taxon>Alphaproteobacteria</taxon>
        <taxon>Sphingomonadales</taxon>
        <taxon>Sphingosinicellaceae</taxon>
        <taxon>Pacificimonas</taxon>
    </lineage>
</organism>
<feature type="binding site" evidence="13">
    <location>
        <begin position="9"/>
        <end position="14"/>
    </location>
    <ligand>
        <name>NAD(+)</name>
        <dbReference type="ChEBI" id="CHEBI:57540"/>
    </ligand>
</feature>
<keyword evidence="7 13" id="KW-0520">NAD</keyword>
<dbReference type="PANTHER" id="PTHR20836:SF0">
    <property type="entry name" value="4-HYDROXY-TETRAHYDRODIPICOLINATE REDUCTASE 1, CHLOROPLASTIC-RELATED"/>
    <property type="match status" value="1"/>
</dbReference>
<reference evidence="16 17" key="1">
    <citation type="submission" date="2021-04" db="EMBL/GenBank/DDBJ databases">
        <authorList>
            <person name="Pira H."/>
            <person name="Risdian C."/>
            <person name="Wink J."/>
        </authorList>
    </citation>
    <scope>NUCLEOTIDE SEQUENCE [LARGE SCALE GENOMIC DNA]</scope>
    <source>
        <strain evidence="16 17">WHA3</strain>
    </source>
</reference>
<feature type="binding site" evidence="13">
    <location>
        <begin position="116"/>
        <end position="119"/>
    </location>
    <ligand>
        <name>NAD(+)</name>
        <dbReference type="ChEBI" id="CHEBI:57540"/>
    </ligand>
</feature>
<keyword evidence="2 13" id="KW-0963">Cytoplasm</keyword>
<evidence type="ECO:0000256" key="7">
    <source>
        <dbReference type="ARBA" id="ARBA00023027"/>
    </source>
</evidence>
<feature type="binding site" evidence="13">
    <location>
        <position position="35"/>
    </location>
    <ligand>
        <name>NAD(+)</name>
        <dbReference type="ChEBI" id="CHEBI:57540"/>
    </ligand>
</feature>
<sequence length="260" mass="26608">MTSRIGILGAGGRMGRAIIEAVRASDGVTIGGAAERPGHPCLGESLGGTMTICGNPSAVAHNSDVLVDFTTPDALKSNLDAALGAKCALVIGTTGLTGAHLETIDQASRDIAVLQTANTSLGVNMLAALVMKAAAALDTDWDIEVVEMHHRHKVDAPSGTALLLAEAAAKGRGSPLASLAERGRDGPDSQRRTGAIGMASLRGGSVAGDHDVIFAAEGERMVLSHKAESRETFARGAVRAARWLTGKPAGLYTMKDVLGL</sequence>
<gene>
    <name evidence="13" type="primary">dapB</name>
    <name evidence="16" type="ORF">KCG44_04505</name>
</gene>
<evidence type="ECO:0000256" key="2">
    <source>
        <dbReference type="ARBA" id="ARBA00022490"/>
    </source>
</evidence>
<dbReference type="PANTHER" id="PTHR20836">
    <property type="entry name" value="DIHYDRODIPICOLINATE REDUCTASE"/>
    <property type="match status" value="1"/>
</dbReference>
<keyword evidence="8 13" id="KW-0457">Lysine biosynthesis</keyword>
<evidence type="ECO:0000256" key="9">
    <source>
        <dbReference type="ARBA" id="ARBA00037922"/>
    </source>
</evidence>
<keyword evidence="5 13" id="KW-0220">Diaminopimelate biosynthesis</keyword>
<comment type="catalytic activity">
    <reaction evidence="12 13">
        <text>(S)-2,3,4,5-tetrahydrodipicolinate + NAD(+) + H2O = (2S,4S)-4-hydroxy-2,3,4,5-tetrahydrodipicolinate + NADH + H(+)</text>
        <dbReference type="Rhea" id="RHEA:35323"/>
        <dbReference type="ChEBI" id="CHEBI:15377"/>
        <dbReference type="ChEBI" id="CHEBI:15378"/>
        <dbReference type="ChEBI" id="CHEBI:16845"/>
        <dbReference type="ChEBI" id="CHEBI:57540"/>
        <dbReference type="ChEBI" id="CHEBI:57945"/>
        <dbReference type="ChEBI" id="CHEBI:67139"/>
        <dbReference type="EC" id="1.17.1.8"/>
    </reaction>
</comment>
<dbReference type="RefSeq" id="WP_218444474.1">
    <property type="nucleotide sequence ID" value="NZ_JAGSPA010000001.1"/>
</dbReference>
<evidence type="ECO:0000256" key="4">
    <source>
        <dbReference type="ARBA" id="ARBA00022857"/>
    </source>
</evidence>
<keyword evidence="17" id="KW-1185">Reference proteome</keyword>
<name>A0ABS6SC91_9SPHN</name>
<evidence type="ECO:0000256" key="1">
    <source>
        <dbReference type="ARBA" id="ARBA00006642"/>
    </source>
</evidence>
<evidence type="ECO:0000256" key="11">
    <source>
        <dbReference type="ARBA" id="ARBA00049080"/>
    </source>
</evidence>
<comment type="subcellular location">
    <subcellularLocation>
        <location evidence="13">Cytoplasm</location>
    </subcellularLocation>
</comment>
<dbReference type="PROSITE" id="PS01298">
    <property type="entry name" value="DAPB"/>
    <property type="match status" value="1"/>
</dbReference>
<feature type="domain" description="Dihydrodipicolinate reductase C-terminal" evidence="15">
    <location>
        <begin position="122"/>
        <end position="258"/>
    </location>
</feature>
<evidence type="ECO:0000256" key="8">
    <source>
        <dbReference type="ARBA" id="ARBA00023154"/>
    </source>
</evidence>
<evidence type="ECO:0000256" key="3">
    <source>
        <dbReference type="ARBA" id="ARBA00022605"/>
    </source>
</evidence>
<comment type="function">
    <text evidence="13">Catalyzes the conversion of 4-hydroxy-tetrahydrodipicolinate (HTPA) to tetrahydrodipicolinate.</text>
</comment>
<dbReference type="HAMAP" id="MF_00102">
    <property type="entry name" value="DapB"/>
    <property type="match status" value="1"/>
</dbReference>
<evidence type="ECO:0000256" key="12">
    <source>
        <dbReference type="ARBA" id="ARBA00049396"/>
    </source>
</evidence>
<keyword evidence="6 13" id="KW-0560">Oxidoreductase</keyword>
<comment type="subunit">
    <text evidence="13">Homotetramer.</text>
</comment>
<evidence type="ECO:0000256" key="10">
    <source>
        <dbReference type="ARBA" id="ARBA00038983"/>
    </source>
</evidence>
<dbReference type="Pfam" id="PF01113">
    <property type="entry name" value="DapB_N"/>
    <property type="match status" value="1"/>
</dbReference>
<feature type="binding site" evidence="13">
    <location>
        <position position="150"/>
    </location>
    <ligand>
        <name>(S)-2,3,4,5-tetrahydrodipicolinate</name>
        <dbReference type="ChEBI" id="CHEBI:16845"/>
    </ligand>
</feature>
<comment type="pathway">
    <text evidence="9 13">Amino-acid biosynthesis; L-lysine biosynthesis via DAP pathway; (S)-tetrahydrodipicolinate from L-aspartate: step 4/4.</text>
</comment>
<dbReference type="EMBL" id="JAGSPA010000001">
    <property type="protein sequence ID" value="MBV7256042.1"/>
    <property type="molecule type" value="Genomic_DNA"/>
</dbReference>
<comment type="caution">
    <text evidence="13">Was originally thought to be a dihydrodipicolinate reductase (DHDPR), catalyzing the conversion of dihydrodipicolinate to tetrahydrodipicolinate. However, it was shown in E.coli that the substrate of the enzymatic reaction is not dihydrodipicolinate (DHDP) but in fact (2S,4S)-4-hydroxy-2,3,4,5-tetrahydrodipicolinic acid (HTPA), the product released by the DapA-catalyzed reaction.</text>
</comment>
<evidence type="ECO:0000259" key="14">
    <source>
        <dbReference type="Pfam" id="PF01113"/>
    </source>
</evidence>
<dbReference type="GO" id="GO:0008839">
    <property type="term" value="F:4-hydroxy-tetrahydrodipicolinate reductase"/>
    <property type="evidence" value="ECO:0007669"/>
    <property type="project" value="UniProtKB-EC"/>
</dbReference>
<dbReference type="CDD" id="cd02274">
    <property type="entry name" value="DHDPR_N"/>
    <property type="match status" value="1"/>
</dbReference>
<proteinExistence type="inferred from homology"/>
<feature type="binding site" evidence="13">
    <location>
        <position position="36"/>
    </location>
    <ligand>
        <name>NADP(+)</name>
        <dbReference type="ChEBI" id="CHEBI:58349"/>
    </ligand>
</feature>
<dbReference type="InterPro" id="IPR023940">
    <property type="entry name" value="DHDPR_bac"/>
</dbReference>
<dbReference type="InterPro" id="IPR022663">
    <property type="entry name" value="DapB_C"/>
</dbReference>
<feature type="binding site" evidence="13">
    <location>
        <begin position="159"/>
        <end position="160"/>
    </location>
    <ligand>
        <name>(S)-2,3,4,5-tetrahydrodipicolinate</name>
        <dbReference type="ChEBI" id="CHEBI:16845"/>
    </ligand>
</feature>
<keyword evidence="4 13" id="KW-0521">NADP</keyword>
<comment type="caution">
    <text evidence="16">The sequence shown here is derived from an EMBL/GenBank/DDBJ whole genome shotgun (WGS) entry which is preliminary data.</text>
</comment>
<dbReference type="NCBIfam" id="TIGR00036">
    <property type="entry name" value="dapB"/>
    <property type="match status" value="1"/>
</dbReference>
<feature type="active site" description="Proton donor" evidence="13">
    <location>
        <position position="153"/>
    </location>
</feature>
<accession>A0ABS6SC91</accession>
<evidence type="ECO:0000256" key="13">
    <source>
        <dbReference type="HAMAP-Rule" id="MF_00102"/>
    </source>
</evidence>